<dbReference type="Proteomes" id="UP000466442">
    <property type="component" value="Unassembled WGS sequence"/>
</dbReference>
<evidence type="ECO:0000313" key="3">
    <source>
        <dbReference type="Proteomes" id="UP000466442"/>
    </source>
</evidence>
<name>A0A8S9XLV3_APOLU</name>
<organism evidence="2 3">
    <name type="scientific">Apolygus lucorum</name>
    <name type="common">Small green plant bug</name>
    <name type="synonym">Lygocoris lucorum</name>
    <dbReference type="NCBI Taxonomy" id="248454"/>
    <lineage>
        <taxon>Eukaryota</taxon>
        <taxon>Metazoa</taxon>
        <taxon>Ecdysozoa</taxon>
        <taxon>Arthropoda</taxon>
        <taxon>Hexapoda</taxon>
        <taxon>Insecta</taxon>
        <taxon>Pterygota</taxon>
        <taxon>Neoptera</taxon>
        <taxon>Paraneoptera</taxon>
        <taxon>Hemiptera</taxon>
        <taxon>Heteroptera</taxon>
        <taxon>Panheteroptera</taxon>
        <taxon>Cimicomorpha</taxon>
        <taxon>Miridae</taxon>
        <taxon>Mirini</taxon>
        <taxon>Apolygus</taxon>
    </lineage>
</organism>
<feature type="region of interest" description="Disordered" evidence="1">
    <location>
        <begin position="46"/>
        <end position="76"/>
    </location>
</feature>
<accession>A0A8S9XLV3</accession>
<proteinExistence type="predicted"/>
<reference evidence="2" key="1">
    <citation type="journal article" date="2021" name="Mol. Ecol. Resour.">
        <title>Apolygus lucorum genome provides insights into omnivorousness and mesophyll feeding.</title>
        <authorList>
            <person name="Liu Y."/>
            <person name="Liu H."/>
            <person name="Wang H."/>
            <person name="Huang T."/>
            <person name="Liu B."/>
            <person name="Yang B."/>
            <person name="Yin L."/>
            <person name="Li B."/>
            <person name="Zhang Y."/>
            <person name="Zhang S."/>
            <person name="Jiang F."/>
            <person name="Zhang X."/>
            <person name="Ren Y."/>
            <person name="Wang B."/>
            <person name="Wang S."/>
            <person name="Lu Y."/>
            <person name="Wu K."/>
            <person name="Fan W."/>
            <person name="Wang G."/>
        </authorList>
    </citation>
    <scope>NUCLEOTIDE SEQUENCE</scope>
    <source>
        <strain evidence="2">12Hb</strain>
    </source>
</reference>
<protein>
    <submittedName>
        <fullName evidence="2">Uncharacterized protein</fullName>
    </submittedName>
</protein>
<feature type="compositionally biased region" description="Polar residues" evidence="1">
    <location>
        <begin position="46"/>
        <end position="61"/>
    </location>
</feature>
<evidence type="ECO:0000256" key="1">
    <source>
        <dbReference type="SAM" id="MobiDB-lite"/>
    </source>
</evidence>
<dbReference type="AlphaFoldDB" id="A0A8S9XLV3"/>
<comment type="caution">
    <text evidence="2">The sequence shown here is derived from an EMBL/GenBank/DDBJ whole genome shotgun (WGS) entry which is preliminary data.</text>
</comment>
<dbReference type="OrthoDB" id="8064889at2759"/>
<feature type="compositionally biased region" description="Basic and acidic residues" evidence="1">
    <location>
        <begin position="63"/>
        <end position="76"/>
    </location>
</feature>
<keyword evidence="3" id="KW-1185">Reference proteome</keyword>
<gene>
    <name evidence="2" type="ORF">GE061_014973</name>
</gene>
<evidence type="ECO:0000313" key="2">
    <source>
        <dbReference type="EMBL" id="KAF6209228.1"/>
    </source>
</evidence>
<sequence>MMDRREDERFRRELALEAEIEEEEVRSNTGQHRSSVRTKDCVRNIIGSQGQTNQSNASSCRYQEARDEGRVGDGPQARERKISTNLQIANSSNNTVQEMKGLVARKKVPYELPIFEGDPAQWPYVRSTAMGQYSDDENLLRLQKALKDTAKECVGALLFLPGGLPKIIDRLKRRYGMPDSIAREVLSKLENVTKMGEEG</sequence>
<dbReference type="EMBL" id="WIXP02000006">
    <property type="protein sequence ID" value="KAF6209228.1"/>
    <property type="molecule type" value="Genomic_DNA"/>
</dbReference>